<reference evidence="1" key="1">
    <citation type="journal article" date="2021" name="PeerJ">
        <title>Extensive microbial diversity within the chicken gut microbiome revealed by metagenomics and culture.</title>
        <authorList>
            <person name="Gilroy R."/>
            <person name="Ravi A."/>
            <person name="Getino M."/>
            <person name="Pursley I."/>
            <person name="Horton D.L."/>
            <person name="Alikhan N.F."/>
            <person name="Baker D."/>
            <person name="Gharbi K."/>
            <person name="Hall N."/>
            <person name="Watson M."/>
            <person name="Adriaenssens E.M."/>
            <person name="Foster-Nyarko E."/>
            <person name="Jarju S."/>
            <person name="Secka A."/>
            <person name="Antonio M."/>
            <person name="Oren A."/>
            <person name="Chaudhuri R.R."/>
            <person name="La Ragione R."/>
            <person name="Hildebrand F."/>
            <person name="Pallen M.J."/>
        </authorList>
    </citation>
    <scope>NUCLEOTIDE SEQUENCE</scope>
    <source>
        <strain evidence="1">14975</strain>
    </source>
</reference>
<evidence type="ECO:0008006" key="3">
    <source>
        <dbReference type="Google" id="ProtNLM"/>
    </source>
</evidence>
<dbReference type="EMBL" id="DXFQ01000060">
    <property type="protein sequence ID" value="HIX19732.1"/>
    <property type="molecule type" value="Genomic_DNA"/>
</dbReference>
<proteinExistence type="predicted"/>
<dbReference type="Proteomes" id="UP000823964">
    <property type="component" value="Unassembled WGS sequence"/>
</dbReference>
<sequence>MKYLSLIGSAVLATLSVSCQQQQVAQTPCAPAESSINRCRSCNSSSATSSSYVGDLADHYRFCPACPEQRLEFRTQPGT</sequence>
<protein>
    <recommendedName>
        <fullName evidence="3">Lipoprotein</fullName>
    </recommendedName>
</protein>
<comment type="caution">
    <text evidence="1">The sequence shown here is derived from an EMBL/GenBank/DDBJ whole genome shotgun (WGS) entry which is preliminary data.</text>
</comment>
<gene>
    <name evidence="1" type="ORF">H9862_03910</name>
</gene>
<name>A0A9D2AH39_9BACT</name>
<dbReference type="AlphaFoldDB" id="A0A9D2AH39"/>
<dbReference type="PROSITE" id="PS51257">
    <property type="entry name" value="PROKAR_LIPOPROTEIN"/>
    <property type="match status" value="1"/>
</dbReference>
<organism evidence="1 2">
    <name type="scientific">Candidatus Akkermansia intestinigallinarum</name>
    <dbReference type="NCBI Taxonomy" id="2838431"/>
    <lineage>
        <taxon>Bacteria</taxon>
        <taxon>Pseudomonadati</taxon>
        <taxon>Verrucomicrobiota</taxon>
        <taxon>Verrucomicrobiia</taxon>
        <taxon>Verrucomicrobiales</taxon>
        <taxon>Akkermansiaceae</taxon>
        <taxon>Akkermansia</taxon>
    </lineage>
</organism>
<evidence type="ECO:0000313" key="2">
    <source>
        <dbReference type="Proteomes" id="UP000823964"/>
    </source>
</evidence>
<evidence type="ECO:0000313" key="1">
    <source>
        <dbReference type="EMBL" id="HIX19732.1"/>
    </source>
</evidence>
<reference evidence="1" key="2">
    <citation type="submission" date="2021-04" db="EMBL/GenBank/DDBJ databases">
        <authorList>
            <person name="Gilroy R."/>
        </authorList>
    </citation>
    <scope>NUCLEOTIDE SEQUENCE</scope>
    <source>
        <strain evidence="1">14975</strain>
    </source>
</reference>
<accession>A0A9D2AH39</accession>